<feature type="signal peptide" evidence="1">
    <location>
        <begin position="1"/>
        <end position="16"/>
    </location>
</feature>
<reference evidence="3 4" key="1">
    <citation type="journal article" date="2015" name="Genome Biol.">
        <title>Comparative genomics of Steinernema reveals deeply conserved gene regulatory networks.</title>
        <authorList>
            <person name="Dillman A.R."/>
            <person name="Macchietto M."/>
            <person name="Porter C.F."/>
            <person name="Rogers A."/>
            <person name="Williams B."/>
            <person name="Antoshechkin I."/>
            <person name="Lee M.M."/>
            <person name="Goodwin Z."/>
            <person name="Lu X."/>
            <person name="Lewis E.E."/>
            <person name="Goodrich-Blair H."/>
            <person name="Stock S.P."/>
            <person name="Adams B.J."/>
            <person name="Sternberg P.W."/>
            <person name="Mortazavi A."/>
        </authorList>
    </citation>
    <scope>NUCLEOTIDE SEQUENCE [LARGE SCALE GENOMIC DNA]</scope>
    <source>
        <strain evidence="3 4">ALL</strain>
    </source>
</reference>
<organism evidence="3 4">
    <name type="scientific">Steinernema carpocapsae</name>
    <name type="common">Entomopathogenic nematode</name>
    <dbReference type="NCBI Taxonomy" id="34508"/>
    <lineage>
        <taxon>Eukaryota</taxon>
        <taxon>Metazoa</taxon>
        <taxon>Ecdysozoa</taxon>
        <taxon>Nematoda</taxon>
        <taxon>Chromadorea</taxon>
        <taxon>Rhabditida</taxon>
        <taxon>Tylenchina</taxon>
        <taxon>Panagrolaimomorpha</taxon>
        <taxon>Strongyloidoidea</taxon>
        <taxon>Steinernematidae</taxon>
        <taxon>Steinernema</taxon>
    </lineage>
</organism>
<dbReference type="Pfam" id="PF00014">
    <property type="entry name" value="Kunitz_BPTI"/>
    <property type="match status" value="1"/>
</dbReference>
<keyword evidence="1" id="KW-0732">Signal</keyword>
<dbReference type="InterPro" id="IPR052861">
    <property type="entry name" value="BPTI/Kunitz_domain"/>
</dbReference>
<protein>
    <recommendedName>
        <fullName evidence="2">BPTI/Kunitz inhibitor domain-containing protein</fullName>
    </recommendedName>
</protein>
<dbReference type="InterPro" id="IPR002223">
    <property type="entry name" value="Kunitz_BPTI"/>
</dbReference>
<feature type="domain" description="BPTI/Kunitz inhibitor" evidence="2">
    <location>
        <begin position="21"/>
        <end position="71"/>
    </location>
</feature>
<dbReference type="PANTHER" id="PTHR47248:SF7">
    <property type="entry name" value="BPTI_KUNITZ INHIBITOR DOMAIN-CONTAINING PROTEIN"/>
    <property type="match status" value="1"/>
</dbReference>
<dbReference type="SUPFAM" id="SSF57362">
    <property type="entry name" value="BPTI-like"/>
    <property type="match status" value="1"/>
</dbReference>
<keyword evidence="4" id="KW-1185">Reference proteome</keyword>
<dbReference type="CDD" id="cd22593">
    <property type="entry name" value="Kunitz_conkunitzin"/>
    <property type="match status" value="1"/>
</dbReference>
<evidence type="ECO:0000259" key="2">
    <source>
        <dbReference type="PROSITE" id="PS50279"/>
    </source>
</evidence>
<sequence>MLNGIVLLALLGYATADYYGCSAEPDSGSGNNFVQKFYFDPVWFTCFAFKYGGVGGNQNRYDSRQECEHNCKPMDGPVCSGPGKNYADPIFNGPPTYPMWCGDAVSCPANYSCFNGMGFPSCCLTSNEEAFAQGNAETCPNGAPALGVDQGYFLATVGHTCNDLICGSGYACQQVNQYFAKCCQV</sequence>
<dbReference type="AlphaFoldDB" id="A0A4U5NXU4"/>
<name>A0A4U5NXU4_STECR</name>
<comment type="caution">
    <text evidence="3">The sequence shown here is derived from an EMBL/GenBank/DDBJ whole genome shotgun (WGS) entry which is preliminary data.</text>
</comment>
<evidence type="ECO:0000313" key="3">
    <source>
        <dbReference type="EMBL" id="TKR88114.1"/>
    </source>
</evidence>
<dbReference type="InterPro" id="IPR036880">
    <property type="entry name" value="Kunitz_BPTI_sf"/>
</dbReference>
<gene>
    <name evidence="3" type="ORF">L596_012405</name>
</gene>
<accession>A0A4U5NXU4</accession>
<dbReference type="GO" id="GO:0004867">
    <property type="term" value="F:serine-type endopeptidase inhibitor activity"/>
    <property type="evidence" value="ECO:0007669"/>
    <property type="project" value="InterPro"/>
</dbReference>
<proteinExistence type="predicted"/>
<dbReference type="OrthoDB" id="5871431at2759"/>
<dbReference type="PANTHER" id="PTHR47248">
    <property type="entry name" value="PROTEIN CBG06772"/>
    <property type="match status" value="1"/>
</dbReference>
<feature type="chain" id="PRO_5020691944" description="BPTI/Kunitz inhibitor domain-containing protein" evidence="1">
    <location>
        <begin position="17"/>
        <end position="185"/>
    </location>
</feature>
<dbReference type="Gene3D" id="4.10.410.10">
    <property type="entry name" value="Pancreatic trypsin inhibitor Kunitz domain"/>
    <property type="match status" value="1"/>
</dbReference>
<evidence type="ECO:0000256" key="1">
    <source>
        <dbReference type="SAM" id="SignalP"/>
    </source>
</evidence>
<dbReference type="PROSITE" id="PS50279">
    <property type="entry name" value="BPTI_KUNITZ_2"/>
    <property type="match status" value="1"/>
</dbReference>
<reference evidence="3 4" key="2">
    <citation type="journal article" date="2019" name="G3 (Bethesda)">
        <title>Hybrid Assembly of the Genome of the Entomopathogenic Nematode Steinernema carpocapsae Identifies the X-Chromosome.</title>
        <authorList>
            <person name="Serra L."/>
            <person name="Macchietto M."/>
            <person name="Macias-Munoz A."/>
            <person name="McGill C.J."/>
            <person name="Rodriguez I.M."/>
            <person name="Rodriguez B."/>
            <person name="Murad R."/>
            <person name="Mortazavi A."/>
        </authorList>
    </citation>
    <scope>NUCLEOTIDE SEQUENCE [LARGE SCALE GENOMIC DNA]</scope>
    <source>
        <strain evidence="3 4">ALL</strain>
    </source>
</reference>
<dbReference type="EMBL" id="AZBU02000003">
    <property type="protein sequence ID" value="TKR88114.1"/>
    <property type="molecule type" value="Genomic_DNA"/>
</dbReference>
<evidence type="ECO:0000313" key="4">
    <source>
        <dbReference type="Proteomes" id="UP000298663"/>
    </source>
</evidence>
<dbReference type="Proteomes" id="UP000298663">
    <property type="component" value="Unassembled WGS sequence"/>
</dbReference>
<dbReference type="SMART" id="SM00131">
    <property type="entry name" value="KU"/>
    <property type="match status" value="1"/>
</dbReference>